<sequence>MPHLTSGAETSHRRRLASAARLGLLAAPVLFFALEFAGSLGWPEPGYSYVHNYVSDLGAATCRHSNGRLVCPPHPGWFNAGLIGAGVLVAALLPLVLLRERRRRAPWVWVAAAIVCGAGIAGVGLFPGSYAEVLVGNTTHMMIHGTAAAVGVLAASVLAICQGVGRLRAGRGAGWADVALGAVAPLILGAQAATGVKDLGMPIGVFERLGIYAPILWIAWTAFSARRARPATGAGASPTASP</sequence>
<keyword evidence="1" id="KW-0472">Membrane</keyword>
<evidence type="ECO:0000256" key="1">
    <source>
        <dbReference type="SAM" id="Phobius"/>
    </source>
</evidence>
<comment type="caution">
    <text evidence="2">The sequence shown here is derived from an EMBL/GenBank/DDBJ whole genome shotgun (WGS) entry which is preliminary data.</text>
</comment>
<name>A0AAE3YI41_9MICC</name>
<proteinExistence type="predicted"/>
<accession>A0AAE3YI41</accession>
<feature type="transmembrane region" description="Helical" evidence="1">
    <location>
        <begin position="22"/>
        <end position="42"/>
    </location>
</feature>
<evidence type="ECO:0000313" key="2">
    <source>
        <dbReference type="EMBL" id="MDR6892171.1"/>
    </source>
</evidence>
<feature type="transmembrane region" description="Helical" evidence="1">
    <location>
        <begin position="199"/>
        <end position="220"/>
    </location>
</feature>
<dbReference type="Proteomes" id="UP001247307">
    <property type="component" value="Unassembled WGS sequence"/>
</dbReference>
<dbReference type="EMBL" id="JAVDUI010000001">
    <property type="protein sequence ID" value="MDR6892171.1"/>
    <property type="molecule type" value="Genomic_DNA"/>
</dbReference>
<feature type="transmembrane region" description="Helical" evidence="1">
    <location>
        <begin position="77"/>
        <end position="98"/>
    </location>
</feature>
<keyword evidence="1" id="KW-1133">Transmembrane helix</keyword>
<organism evidence="2 3">
    <name type="scientific">Falsarthrobacter nasiphocae</name>
    <dbReference type="NCBI Taxonomy" id="189863"/>
    <lineage>
        <taxon>Bacteria</taxon>
        <taxon>Bacillati</taxon>
        <taxon>Actinomycetota</taxon>
        <taxon>Actinomycetes</taxon>
        <taxon>Micrococcales</taxon>
        <taxon>Micrococcaceae</taxon>
        <taxon>Falsarthrobacter</taxon>
    </lineage>
</organism>
<feature type="transmembrane region" description="Helical" evidence="1">
    <location>
        <begin position="107"/>
        <end position="130"/>
    </location>
</feature>
<dbReference type="RefSeq" id="WP_309850797.1">
    <property type="nucleotide sequence ID" value="NZ_BAAAIU010000005.1"/>
</dbReference>
<keyword evidence="1" id="KW-0812">Transmembrane</keyword>
<keyword evidence="3" id="KW-1185">Reference proteome</keyword>
<evidence type="ECO:0000313" key="3">
    <source>
        <dbReference type="Proteomes" id="UP001247307"/>
    </source>
</evidence>
<reference evidence="2" key="1">
    <citation type="submission" date="2023-07" db="EMBL/GenBank/DDBJ databases">
        <title>Sequencing the genomes of 1000 actinobacteria strains.</title>
        <authorList>
            <person name="Klenk H.-P."/>
        </authorList>
    </citation>
    <scope>NUCLEOTIDE SEQUENCE</scope>
    <source>
        <strain evidence="2">DSM 13988</strain>
    </source>
</reference>
<protein>
    <submittedName>
        <fullName evidence="2">Membrane protein</fullName>
    </submittedName>
</protein>
<feature type="transmembrane region" description="Helical" evidence="1">
    <location>
        <begin position="142"/>
        <end position="161"/>
    </location>
</feature>
<dbReference type="Pfam" id="PF06197">
    <property type="entry name" value="DUF998"/>
    <property type="match status" value="1"/>
</dbReference>
<dbReference type="AlphaFoldDB" id="A0AAE3YI41"/>
<gene>
    <name evidence="2" type="ORF">J2S35_001111</name>
</gene>
<feature type="transmembrane region" description="Helical" evidence="1">
    <location>
        <begin position="173"/>
        <end position="193"/>
    </location>
</feature>
<dbReference type="InterPro" id="IPR009339">
    <property type="entry name" value="DUF998"/>
</dbReference>